<dbReference type="InParanoid" id="A0A1X7TNF3"/>
<accession>A0A1X7TNF3</accession>
<evidence type="ECO:0000313" key="2">
    <source>
        <dbReference type="EnsemblMetazoa" id="Aqu2.1.16199_001"/>
    </source>
</evidence>
<reference evidence="2" key="1">
    <citation type="submission" date="2017-05" db="UniProtKB">
        <authorList>
            <consortium name="EnsemblMetazoa"/>
        </authorList>
    </citation>
    <scope>IDENTIFICATION</scope>
</reference>
<evidence type="ECO:0000256" key="1">
    <source>
        <dbReference type="SAM" id="MobiDB-lite"/>
    </source>
</evidence>
<dbReference type="EnsemblMetazoa" id="Aqu2.1.16199_001">
    <property type="protein sequence ID" value="Aqu2.1.16199_001"/>
    <property type="gene ID" value="Aqu2.1.16199"/>
</dbReference>
<proteinExistence type="predicted"/>
<feature type="region of interest" description="Disordered" evidence="1">
    <location>
        <begin position="15"/>
        <end position="57"/>
    </location>
</feature>
<organism evidence="2">
    <name type="scientific">Amphimedon queenslandica</name>
    <name type="common">Sponge</name>
    <dbReference type="NCBI Taxonomy" id="400682"/>
    <lineage>
        <taxon>Eukaryota</taxon>
        <taxon>Metazoa</taxon>
        <taxon>Porifera</taxon>
        <taxon>Demospongiae</taxon>
        <taxon>Heteroscleromorpha</taxon>
        <taxon>Haplosclerida</taxon>
        <taxon>Niphatidae</taxon>
        <taxon>Amphimedon</taxon>
    </lineage>
</organism>
<name>A0A1X7TNF3_AMPQE</name>
<protein>
    <submittedName>
        <fullName evidence="2">Uncharacterized protein</fullName>
    </submittedName>
</protein>
<feature type="compositionally biased region" description="Polar residues" evidence="1">
    <location>
        <begin position="15"/>
        <end position="55"/>
    </location>
</feature>
<sequence>MKQLDEKNMLHLIRLSSSDKSTETTASSIAPTVGPTQQGLTNLSPNVKNHGSSGLHSRKGWNITTMLYLPT</sequence>
<dbReference type="AlphaFoldDB" id="A0A1X7TNF3"/>